<dbReference type="InterPro" id="IPR017451">
    <property type="entry name" value="F-box-assoc_interact_dom"/>
</dbReference>
<dbReference type="PANTHER" id="PTHR31111">
    <property type="entry name" value="BNAA05G37150D PROTEIN-RELATED"/>
    <property type="match status" value="1"/>
</dbReference>
<accession>A0ABQ7ZSU9</accession>
<comment type="caution">
    <text evidence="2">The sequence shown here is derived from an EMBL/GenBank/DDBJ whole genome shotgun (WGS) entry which is preliminary data.</text>
</comment>
<organism evidence="2 3">
    <name type="scientific">Brassica napus</name>
    <name type="common">Rape</name>
    <dbReference type="NCBI Taxonomy" id="3708"/>
    <lineage>
        <taxon>Eukaryota</taxon>
        <taxon>Viridiplantae</taxon>
        <taxon>Streptophyta</taxon>
        <taxon>Embryophyta</taxon>
        <taxon>Tracheophyta</taxon>
        <taxon>Spermatophyta</taxon>
        <taxon>Magnoliopsida</taxon>
        <taxon>eudicotyledons</taxon>
        <taxon>Gunneridae</taxon>
        <taxon>Pentapetalae</taxon>
        <taxon>rosids</taxon>
        <taxon>malvids</taxon>
        <taxon>Brassicales</taxon>
        <taxon>Brassicaceae</taxon>
        <taxon>Brassiceae</taxon>
        <taxon>Brassica</taxon>
    </lineage>
</organism>
<feature type="domain" description="F-box associated beta-propeller type 3" evidence="1">
    <location>
        <begin position="454"/>
        <end position="642"/>
    </location>
</feature>
<dbReference type="SUPFAM" id="SSF81383">
    <property type="entry name" value="F-box domain"/>
    <property type="match status" value="1"/>
</dbReference>
<dbReference type="EMBL" id="JAGKQM010000014">
    <property type="protein sequence ID" value="KAH0883307.1"/>
    <property type="molecule type" value="Genomic_DNA"/>
</dbReference>
<dbReference type="InterPro" id="IPR036047">
    <property type="entry name" value="F-box-like_dom_sf"/>
</dbReference>
<reference evidence="2 3" key="1">
    <citation type="submission" date="2021-05" db="EMBL/GenBank/DDBJ databases">
        <title>Genome Assembly of Synthetic Allotetraploid Brassica napus Reveals Homoeologous Exchanges between Subgenomes.</title>
        <authorList>
            <person name="Davis J.T."/>
        </authorList>
    </citation>
    <scope>NUCLEOTIDE SEQUENCE [LARGE SCALE GENOMIC DNA]</scope>
    <source>
        <strain evidence="3">cv. Da-Ae</strain>
        <tissue evidence="2">Seedling</tissue>
    </source>
</reference>
<dbReference type="NCBIfam" id="TIGR01640">
    <property type="entry name" value="F_box_assoc_1"/>
    <property type="match status" value="2"/>
</dbReference>
<feature type="domain" description="F-box associated beta-propeller type 3" evidence="1">
    <location>
        <begin position="267"/>
        <end position="377"/>
    </location>
</feature>
<evidence type="ECO:0000313" key="3">
    <source>
        <dbReference type="Proteomes" id="UP000824890"/>
    </source>
</evidence>
<sequence>HPQLLFVYKEKHKLVFLSSPQPQNLDENSAPEAVNHLSRIPFRGSSCYVSGHVQGLVCLRVISKWMSPIQIICNPSTGQALTLPKIERMRRSFTRARNILGYSPLDQHQVLTLGTGELKWRTIKSSTPQNYFQHGICINGVLYYPVCTRGRDMIGCFHAFLKSFLRYELRGKLGFTAKSVSARKSKRNTRAKTLLDGRENSDTIPTDLIIEILSRLPVKSIGRCVKNISVPNTAPIRCRCVSKLWASTLRLPYFTELFITRSSARPHLFFIYRGKSKLLFLLSRQPQNPYQNSSPVAVKHLTHIPFGDYHHHCKISGPVHGLLCITDKEQLSTVHIICNPSTGQALTLPKVKRTCWEGNLFETMGFMGYDPIYKQFKARPCLDLVKSIGRCRCVSKLWASTLRLPYFTELFNIRSSARPHLLFVYREKGKFLFLSSPQPQNSSPVLSSRYDFDRCITEHQLLTLGTEKIEWRIIQCCVPHYCWLKGICINGVLYYKAKNYRTRTSIIVCFHVMSEKFSCIELDTTFKEAVFNQSMINYNGKLGSVKINRFKLGGTHSIELMVIGDSEKLEWSKHTYILPPVLKNVVGKDVLRFAGVTDSNEIVFGHPSCVIYYNIEKNTIVKVRIQGMEAFQSTNLSTFLDHKEVDPKLMEAF</sequence>
<protein>
    <recommendedName>
        <fullName evidence="1">F-box associated beta-propeller type 3 domain-containing protein</fullName>
    </recommendedName>
</protein>
<gene>
    <name evidence="2" type="ORF">HID58_059403</name>
</gene>
<dbReference type="PANTHER" id="PTHR31111:SF95">
    <property type="entry name" value="F-BOX ASSOCIATED DOMAIN-CONTAINING PROTEIN"/>
    <property type="match status" value="1"/>
</dbReference>
<dbReference type="InterPro" id="IPR013187">
    <property type="entry name" value="F-box-assoc_dom_typ3"/>
</dbReference>
<feature type="non-terminal residue" evidence="2">
    <location>
        <position position="1"/>
    </location>
</feature>
<dbReference type="Pfam" id="PF08268">
    <property type="entry name" value="FBA_3"/>
    <property type="match status" value="3"/>
</dbReference>
<dbReference type="Proteomes" id="UP000824890">
    <property type="component" value="Unassembled WGS sequence"/>
</dbReference>
<keyword evidence="3" id="KW-1185">Reference proteome</keyword>
<name>A0ABQ7ZSU9_BRANA</name>
<proteinExistence type="predicted"/>
<evidence type="ECO:0000313" key="2">
    <source>
        <dbReference type="EMBL" id="KAH0883307.1"/>
    </source>
</evidence>
<feature type="domain" description="F-box associated beta-propeller type 3" evidence="1">
    <location>
        <begin position="4"/>
        <end position="158"/>
    </location>
</feature>
<evidence type="ECO:0000259" key="1">
    <source>
        <dbReference type="Pfam" id="PF08268"/>
    </source>
</evidence>